<evidence type="ECO:0000256" key="3">
    <source>
        <dbReference type="SAM" id="Phobius"/>
    </source>
</evidence>
<evidence type="ECO:0000313" key="5">
    <source>
        <dbReference type="EMBL" id="SHE51896.1"/>
    </source>
</evidence>
<sequence>MKAAEAKSVATPAKANSSFFNKGADHALLSDSTTQTPFFRKQNDNAFFVQTKLTVGQPDDKYEQEADQTADKVLQRLATNEAGSTSVSPSITPFVQTKCEACEKEVQKKEAVKEEEVQKKEEEIRKKEEEVQPKEIIEEEIQKKEQEPANPVLQRKPIFESNAEPADEGGPVQRKCQDCEQEEEKKIQKKSEKSSTDISPTIENSLYSTKGGGRSLPAHMLTQMEGAFGADFSKVRIHDNSTAAQLNKDLNAQAFAHGNDIYFNSGKYNTNSISGQHLLAHELTHTIQQGGIQRKEIPPKSSHGPSLSPALNTTDPVIAKKEEEEEDGFLVSKAKEGLWAILKEASPEIHDIFRYKGFMNWAKERVSSFVSSTVNTLSAPIRIGAGIITQVKANFNEFKVWMGTAVERLKKGDCTPFAEASLFISNILEGITGPALEKLKEFLAPIKSFIDKVWNDIGKPIWDFVSMIFGTIWDGIKWVADKIWTDIKRIASFFADIWHWFANAIGFEGDDQNSLWEQIKRKVSDLWEAIKAKLAPYKTQLMVLGGIILLLSPVGPFIMAAAAITGIMYAASKIRHYLQDKEAIIKERGIIQGVLIPELFNALHSVGSFLKSKASAISGALKNAVDALNGISKDLGETVLAAINAVVDWLAEKFEAMSDWAEMQLGKLITTLEDAFKRIVKFLQPITDILKRVGAAIADYYKLPFLVMDALFHKIPKCIRDKIIAFLSKYIFKHIPILREIKDVEAAWKAMEKKAMQIIDMLFIDGNLLGALWEIFNLLLDAMKFPKELALKVYNKAFDVFDSIVEQPRVFFVNMLKTVKLGLIGFFDRKWKHLKDGFTTWLFDAVKGSPVYVPKEFTFSEIFKMLGSMFSVGMEKVYKSIEKKRGKPLADKVRKWITTISKGAAKAWGWLKALHENSLDETIEMIKAKGAELLDVAIDAIVDWIVTKVIEKISAKIVTMLDPTGVMAVVNSLIAFYNAVETAIEKAREILEFVESVLDNIGEVMAGALVNAALVFENNLEKAIPLFLEFLANQLSMGKLGHKIKEMAKKAGEWIDEKIDWLVDKALQAGDWLVETGKAAIKKIAGWLGLREEFTADDEPHAIYFSGTESSAEMMVESTPMTMKKLFELKAEEFELLKGGEKIKKEAAMASAKDIYKEIKSGQTKVAKEKDEKEKTKLESDLNRLFKLMIPHLKIMGIGRVKAKDLPVTKVTYEPKGGKAGKVIADPLTKESGNTKGSRPSVDPDGWTTHIMTIANYAKTYVRLHLLSEKLHGPGNETWNLTPGAKSENGLMEKHAEKSAKEITKKNTVMWYESEVTSYRSQKELSDFAEGIRVSYGFQEQDEDGTWKRINQASYSNIFPVTEPVGKGEESAIPSIDTMAADYWSTLKEGMKKGPTRETFRTLVAGRSEDGGFKSWEDFSNSNAYSVAKESYPAIEGWLRAAVRKKLLRNVP</sequence>
<feature type="transmembrane region" description="Helical" evidence="3">
    <location>
        <begin position="541"/>
        <end position="571"/>
    </location>
</feature>
<keyword evidence="3" id="KW-0472">Membrane</keyword>
<keyword evidence="6" id="KW-1185">Reference proteome</keyword>
<protein>
    <recommendedName>
        <fullName evidence="4">eCIS core domain-containing protein</fullName>
    </recommendedName>
</protein>
<proteinExistence type="predicted"/>
<gene>
    <name evidence="5" type="ORF">SAMN04488522_101436</name>
</gene>
<dbReference type="Gene3D" id="1.20.120.20">
    <property type="entry name" value="Apolipoprotein"/>
    <property type="match status" value="1"/>
</dbReference>
<feature type="compositionally biased region" description="Basic and acidic residues" evidence="2">
    <location>
        <begin position="175"/>
        <end position="195"/>
    </location>
</feature>
<dbReference type="Proteomes" id="UP000184287">
    <property type="component" value="Unassembled WGS sequence"/>
</dbReference>
<accession>A0A1M4U5H6</accession>
<organism evidence="5 6">
    <name type="scientific">Pedobacter caeni</name>
    <dbReference type="NCBI Taxonomy" id="288992"/>
    <lineage>
        <taxon>Bacteria</taxon>
        <taxon>Pseudomonadati</taxon>
        <taxon>Bacteroidota</taxon>
        <taxon>Sphingobacteriia</taxon>
        <taxon>Sphingobacteriales</taxon>
        <taxon>Sphingobacteriaceae</taxon>
        <taxon>Pedobacter</taxon>
    </lineage>
</organism>
<feature type="region of interest" description="Disordered" evidence="2">
    <location>
        <begin position="160"/>
        <end position="210"/>
    </location>
</feature>
<evidence type="ECO:0000313" key="6">
    <source>
        <dbReference type="Proteomes" id="UP000184287"/>
    </source>
</evidence>
<feature type="region of interest" description="Disordered" evidence="2">
    <location>
        <begin position="1222"/>
        <end position="1244"/>
    </location>
</feature>
<evidence type="ECO:0000256" key="1">
    <source>
        <dbReference type="SAM" id="Coils"/>
    </source>
</evidence>
<evidence type="ECO:0000259" key="4">
    <source>
        <dbReference type="Pfam" id="PF13699"/>
    </source>
</evidence>
<feature type="compositionally biased region" description="Polar residues" evidence="2">
    <location>
        <begin position="196"/>
        <end position="208"/>
    </location>
</feature>
<dbReference type="OrthoDB" id="4317910at2"/>
<keyword evidence="3" id="KW-1133">Transmembrane helix</keyword>
<name>A0A1M4U5H6_9SPHI</name>
<feature type="region of interest" description="Disordered" evidence="2">
    <location>
        <begin position="1"/>
        <end position="21"/>
    </location>
</feature>
<feature type="coiled-coil region" evidence="1">
    <location>
        <begin position="99"/>
        <end position="132"/>
    </location>
</feature>
<dbReference type="EMBL" id="FQUQ01000001">
    <property type="protein sequence ID" value="SHE51896.1"/>
    <property type="molecule type" value="Genomic_DNA"/>
</dbReference>
<keyword evidence="3" id="KW-0812">Transmembrane</keyword>
<evidence type="ECO:0000256" key="2">
    <source>
        <dbReference type="SAM" id="MobiDB-lite"/>
    </source>
</evidence>
<keyword evidence="1" id="KW-0175">Coiled coil</keyword>
<dbReference type="STRING" id="288992.SAMN04488522_101436"/>
<dbReference type="RefSeq" id="WP_073226815.1">
    <property type="nucleotide sequence ID" value="NZ_FQUQ01000001.1"/>
</dbReference>
<reference evidence="6" key="1">
    <citation type="submission" date="2016-11" db="EMBL/GenBank/DDBJ databases">
        <authorList>
            <person name="Varghese N."/>
            <person name="Submissions S."/>
        </authorList>
    </citation>
    <scope>NUCLEOTIDE SEQUENCE [LARGE SCALE GENOMIC DNA]</scope>
    <source>
        <strain evidence="6">DSM 16990</strain>
    </source>
</reference>
<feature type="domain" description="eCIS core" evidence="4">
    <location>
        <begin position="216"/>
        <end position="291"/>
    </location>
</feature>
<dbReference type="InterPro" id="IPR025295">
    <property type="entry name" value="eCIS_core_dom"/>
</dbReference>
<dbReference type="Pfam" id="PF13699">
    <property type="entry name" value="eCIS_core"/>
    <property type="match status" value="1"/>
</dbReference>